<proteinExistence type="inferred from homology"/>
<reference evidence="5" key="1">
    <citation type="submission" date="2019-12" db="EMBL/GenBank/DDBJ databases">
        <title>High-Quality draft genome sequences of three cyanobacteria isolated from the limestone walls of the Old Cathedral of Coimbra.</title>
        <authorList>
            <person name="Tiago I."/>
            <person name="Soares F."/>
            <person name="Portugal A."/>
        </authorList>
    </citation>
    <scope>NUCLEOTIDE SEQUENCE [LARGE SCALE GENOMIC DNA]</scope>
    <source>
        <strain evidence="5">C</strain>
    </source>
</reference>
<evidence type="ECO:0000256" key="1">
    <source>
        <dbReference type="ARBA" id="ARBA00009299"/>
    </source>
</evidence>
<comment type="similarity">
    <text evidence="1">Belongs to the CpcE/RpcE/PecE family.</text>
</comment>
<keyword evidence="3" id="KW-0605">Phycobilisome</keyword>
<evidence type="ECO:0000256" key="3">
    <source>
        <dbReference type="ARBA" id="ARBA00022738"/>
    </source>
</evidence>
<accession>A0A8K2A7H9</accession>
<sequence>MPINPESVQQALASEDFGERLSAVNQIRTLPPDIGFKLLKGATSDTSARVRYAAVSQMSVLGEQDREAALTLLRDRLRHDSEVDVQSAAADALCALHLHEAFPDLRDLYYQTSEWLIKFSIISSLGELGHTQAFEVLQDALSSEYELVRTAAIGALGDLGDHRAVPLLAPFVSHEDWQVRYRLAQALSALKTAESTSLLQQLARDSVAQVAEIASLGLSSPA</sequence>
<evidence type="ECO:0000256" key="2">
    <source>
        <dbReference type="ARBA" id="ARBA00022549"/>
    </source>
</evidence>
<dbReference type="Pfam" id="PF13646">
    <property type="entry name" value="HEAT_2"/>
    <property type="match status" value="1"/>
</dbReference>
<evidence type="ECO:0000256" key="4">
    <source>
        <dbReference type="ARBA" id="ARBA00045876"/>
    </source>
</evidence>
<dbReference type="SUPFAM" id="SSF48371">
    <property type="entry name" value="ARM repeat"/>
    <property type="match status" value="1"/>
</dbReference>
<dbReference type="InterPro" id="IPR021133">
    <property type="entry name" value="HEAT_type_2"/>
</dbReference>
<dbReference type="SMART" id="SM00567">
    <property type="entry name" value="EZ_HEAT"/>
    <property type="match status" value="4"/>
</dbReference>
<dbReference type="NCBIfam" id="NF045915">
    <property type="entry name" value="PhycobilmeDegNblB"/>
    <property type="match status" value="1"/>
</dbReference>
<dbReference type="GO" id="GO:0016491">
    <property type="term" value="F:oxidoreductase activity"/>
    <property type="evidence" value="ECO:0007669"/>
    <property type="project" value="TreeGrafter"/>
</dbReference>
<dbReference type="Proteomes" id="UP000607397">
    <property type="component" value="Unassembled WGS sequence"/>
</dbReference>
<evidence type="ECO:0000313" key="6">
    <source>
        <dbReference type="Proteomes" id="UP000607397"/>
    </source>
</evidence>
<protein>
    <submittedName>
        <fullName evidence="5">HEAT repeat domain-containing protein</fullName>
    </submittedName>
</protein>
<dbReference type="RefSeq" id="WP_161825396.1">
    <property type="nucleotide sequence ID" value="NZ_WVIC01000018.1"/>
</dbReference>
<dbReference type="AlphaFoldDB" id="A0A8K2A7H9"/>
<dbReference type="InterPro" id="IPR011989">
    <property type="entry name" value="ARM-like"/>
</dbReference>
<gene>
    <name evidence="5" type="ORF">GS597_10450</name>
</gene>
<comment type="caution">
    <text evidence="5">The sequence shown here is derived from an EMBL/GenBank/DDBJ whole genome shotgun (WGS) entry which is preliminary data.</text>
</comment>
<dbReference type="InterPro" id="IPR004155">
    <property type="entry name" value="PBS_lyase_HEAT"/>
</dbReference>
<dbReference type="InterPro" id="IPR016024">
    <property type="entry name" value="ARM-type_fold"/>
</dbReference>
<dbReference type="PANTHER" id="PTHR12697">
    <property type="entry name" value="PBS LYASE HEAT-LIKE PROTEIN"/>
    <property type="match status" value="1"/>
</dbReference>
<dbReference type="PROSITE" id="PS50077">
    <property type="entry name" value="HEAT_REPEAT"/>
    <property type="match status" value="1"/>
</dbReference>
<dbReference type="Gene3D" id="1.25.10.10">
    <property type="entry name" value="Leucine-rich Repeat Variant"/>
    <property type="match status" value="2"/>
</dbReference>
<keyword evidence="6" id="KW-1185">Reference proteome</keyword>
<dbReference type="GO" id="GO:0030089">
    <property type="term" value="C:phycobilisome"/>
    <property type="evidence" value="ECO:0007669"/>
    <property type="project" value="UniProtKB-KW"/>
</dbReference>
<dbReference type="PANTHER" id="PTHR12697:SF39">
    <property type="entry name" value="SLR1687 PROTEIN"/>
    <property type="match status" value="1"/>
</dbReference>
<evidence type="ECO:0000313" key="5">
    <source>
        <dbReference type="EMBL" id="NCJ06921.1"/>
    </source>
</evidence>
<comment type="function">
    <text evidence="4">Catalyzes the hydroxylation of the N(6)-(4-aminobutyl)-L-lysine intermediate produced by deoxyhypusine synthase/DHPS on a critical lysine of the eukaryotic translation initiation factor 5A/eIF-5A. This is the second step of the post-translational modification of that lysine into an unusual amino acid residue named hypusine. Hypusination is unique to mature eIF-5A factor and is essential for its function.</text>
</comment>
<name>A0A8K2A7H9_9CYAN</name>
<keyword evidence="2" id="KW-0042">Antenna complex</keyword>
<organism evidence="5 6">
    <name type="scientific">Petrachloros mirabilis ULC683</name>
    <dbReference type="NCBI Taxonomy" id="2781853"/>
    <lineage>
        <taxon>Bacteria</taxon>
        <taxon>Bacillati</taxon>
        <taxon>Cyanobacteriota</taxon>
        <taxon>Cyanophyceae</taxon>
        <taxon>Synechococcales</taxon>
        <taxon>Petrachlorosaceae</taxon>
        <taxon>Petrachloros</taxon>
        <taxon>Petrachloros mirabilis</taxon>
    </lineage>
</organism>
<dbReference type="EMBL" id="WVIC01000018">
    <property type="protein sequence ID" value="NCJ06921.1"/>
    <property type="molecule type" value="Genomic_DNA"/>
</dbReference>